<dbReference type="AlphaFoldDB" id="A0A2K6NMI3"/>
<proteinExistence type="predicted"/>
<name>A0A2K6NMI3_RHIRO</name>
<dbReference type="Proteomes" id="UP000233200">
    <property type="component" value="Unplaced"/>
</dbReference>
<organism evidence="1 2">
    <name type="scientific">Rhinopithecus roxellana</name>
    <name type="common">Golden snub-nosed monkey</name>
    <name type="synonym">Pygathrix roxellana</name>
    <dbReference type="NCBI Taxonomy" id="61622"/>
    <lineage>
        <taxon>Eukaryota</taxon>
        <taxon>Metazoa</taxon>
        <taxon>Chordata</taxon>
        <taxon>Craniata</taxon>
        <taxon>Vertebrata</taxon>
        <taxon>Euteleostomi</taxon>
        <taxon>Mammalia</taxon>
        <taxon>Eutheria</taxon>
        <taxon>Euarchontoglires</taxon>
        <taxon>Primates</taxon>
        <taxon>Haplorrhini</taxon>
        <taxon>Catarrhini</taxon>
        <taxon>Cercopithecidae</taxon>
        <taxon>Colobinae</taxon>
        <taxon>Rhinopithecus</taxon>
    </lineage>
</organism>
<reference evidence="1" key="1">
    <citation type="submission" date="2025-08" db="UniProtKB">
        <authorList>
            <consortium name="Ensembl"/>
        </authorList>
    </citation>
    <scope>IDENTIFICATION</scope>
</reference>
<sequence>MFHLWLCCLWSGEVWRTFFFFFKESVYVLFLSIRARVCWSNSPWINLYLLL</sequence>
<dbReference type="Ensembl" id="ENSRROT00000025085.1">
    <property type="protein sequence ID" value="ENSRROP00000005482.1"/>
    <property type="gene ID" value="ENSRROG00000022647.1"/>
</dbReference>
<protein>
    <submittedName>
        <fullName evidence="1">Uncharacterized protein</fullName>
    </submittedName>
</protein>
<accession>A0A2K6NMI3</accession>
<reference evidence="1" key="2">
    <citation type="submission" date="2025-09" db="UniProtKB">
        <authorList>
            <consortium name="Ensembl"/>
        </authorList>
    </citation>
    <scope>IDENTIFICATION</scope>
</reference>
<keyword evidence="2" id="KW-1185">Reference proteome</keyword>
<evidence type="ECO:0000313" key="2">
    <source>
        <dbReference type="Proteomes" id="UP000233200"/>
    </source>
</evidence>
<evidence type="ECO:0000313" key="1">
    <source>
        <dbReference type="Ensembl" id="ENSRROP00000005482.1"/>
    </source>
</evidence>